<gene>
    <name evidence="7" type="ORF">METZ01_LOCUS71116</name>
</gene>
<feature type="transmembrane region" description="Helical" evidence="6">
    <location>
        <begin position="21"/>
        <end position="37"/>
    </location>
</feature>
<feature type="transmembrane region" description="Helical" evidence="6">
    <location>
        <begin position="224"/>
        <end position="242"/>
    </location>
</feature>
<evidence type="ECO:0000256" key="6">
    <source>
        <dbReference type="SAM" id="Phobius"/>
    </source>
</evidence>
<evidence type="ECO:0000256" key="5">
    <source>
        <dbReference type="ARBA" id="ARBA00023136"/>
    </source>
</evidence>
<feature type="transmembrane region" description="Helical" evidence="6">
    <location>
        <begin position="73"/>
        <end position="93"/>
    </location>
</feature>
<sequence>MIELLARINNSISALTRVHRLLPWLLAYLVLLPLPKLLEFSISDYYIDLANRACLFILLCVGLNIVKGFCGQVTVGHIGLYAIGAVSSALLALNYGLSFWVSAPLAMLITGFAGIIVGLPSVRLEGAYLALATLGLGESVRIMIAVTPALGSSTGIMLIPAPAIGDFVFDSFERYYYLVMTVALLGIYLSFAILRSATGRAFQAIREDPIAASVVGINVTMYKLLAFVISALYAGLGGALFAHMPPGYIHHNNFTIIEMITLLLMVVLGGIGNIWGGVIGAIVVTVIYDQTKEYYFYQPLIFGITMVLLVVFMPRGIGGLIERKIVKQKFIKKHEDKEIGIA</sequence>
<feature type="transmembrane region" description="Helical" evidence="6">
    <location>
        <begin position="294"/>
        <end position="314"/>
    </location>
</feature>
<evidence type="ECO:0008006" key="8">
    <source>
        <dbReference type="Google" id="ProtNLM"/>
    </source>
</evidence>
<dbReference type="InterPro" id="IPR001851">
    <property type="entry name" value="ABC_transp_permease"/>
</dbReference>
<keyword evidence="5 6" id="KW-0472">Membrane</keyword>
<dbReference type="PANTHER" id="PTHR30482:SF10">
    <property type="entry name" value="HIGH-AFFINITY BRANCHED-CHAIN AMINO ACID TRANSPORT PROTEIN BRAE"/>
    <property type="match status" value="1"/>
</dbReference>
<feature type="transmembrane region" description="Helical" evidence="6">
    <location>
        <begin position="99"/>
        <end position="119"/>
    </location>
</feature>
<proteinExistence type="predicted"/>
<keyword evidence="4 6" id="KW-1133">Transmembrane helix</keyword>
<keyword evidence="3 6" id="KW-0812">Transmembrane</keyword>
<comment type="subcellular location">
    <subcellularLocation>
        <location evidence="1">Cell membrane</location>
        <topology evidence="1">Multi-pass membrane protein</topology>
    </subcellularLocation>
</comment>
<reference evidence="7" key="1">
    <citation type="submission" date="2018-05" db="EMBL/GenBank/DDBJ databases">
        <authorList>
            <person name="Lanie J.A."/>
            <person name="Ng W.-L."/>
            <person name="Kazmierczak K.M."/>
            <person name="Andrzejewski T.M."/>
            <person name="Davidsen T.M."/>
            <person name="Wayne K.J."/>
            <person name="Tettelin H."/>
            <person name="Glass J.I."/>
            <person name="Rusch D."/>
            <person name="Podicherti R."/>
            <person name="Tsui H.-C.T."/>
            <person name="Winkler M.E."/>
        </authorList>
    </citation>
    <scope>NUCLEOTIDE SEQUENCE</scope>
</reference>
<dbReference type="GO" id="GO:0015658">
    <property type="term" value="F:branched-chain amino acid transmembrane transporter activity"/>
    <property type="evidence" value="ECO:0007669"/>
    <property type="project" value="InterPro"/>
</dbReference>
<dbReference type="AlphaFoldDB" id="A0A381TQC0"/>
<feature type="transmembrane region" description="Helical" evidence="6">
    <location>
        <begin position="49"/>
        <end position="66"/>
    </location>
</feature>
<feature type="transmembrane region" description="Helical" evidence="6">
    <location>
        <begin position="262"/>
        <end position="288"/>
    </location>
</feature>
<keyword evidence="2" id="KW-1003">Cell membrane</keyword>
<dbReference type="PANTHER" id="PTHR30482">
    <property type="entry name" value="HIGH-AFFINITY BRANCHED-CHAIN AMINO ACID TRANSPORT SYSTEM PERMEASE"/>
    <property type="match status" value="1"/>
</dbReference>
<accession>A0A381TQC0</accession>
<dbReference type="CDD" id="cd06581">
    <property type="entry name" value="TM_PBP1_LivM_like"/>
    <property type="match status" value="1"/>
</dbReference>
<evidence type="ECO:0000256" key="3">
    <source>
        <dbReference type="ARBA" id="ARBA00022692"/>
    </source>
</evidence>
<feature type="transmembrane region" description="Helical" evidence="6">
    <location>
        <begin position="176"/>
        <end position="194"/>
    </location>
</feature>
<evidence type="ECO:0000256" key="1">
    <source>
        <dbReference type="ARBA" id="ARBA00004651"/>
    </source>
</evidence>
<name>A0A381TQC0_9ZZZZ</name>
<organism evidence="7">
    <name type="scientific">marine metagenome</name>
    <dbReference type="NCBI Taxonomy" id="408172"/>
    <lineage>
        <taxon>unclassified sequences</taxon>
        <taxon>metagenomes</taxon>
        <taxon>ecological metagenomes</taxon>
    </lineage>
</organism>
<dbReference type="InterPro" id="IPR043428">
    <property type="entry name" value="LivM-like"/>
</dbReference>
<evidence type="ECO:0000256" key="4">
    <source>
        <dbReference type="ARBA" id="ARBA00022989"/>
    </source>
</evidence>
<feature type="transmembrane region" description="Helical" evidence="6">
    <location>
        <begin position="150"/>
        <end position="169"/>
    </location>
</feature>
<evidence type="ECO:0000313" key="7">
    <source>
        <dbReference type="EMBL" id="SVA18262.1"/>
    </source>
</evidence>
<dbReference type="GO" id="GO:0005886">
    <property type="term" value="C:plasma membrane"/>
    <property type="evidence" value="ECO:0007669"/>
    <property type="project" value="UniProtKB-SubCell"/>
</dbReference>
<dbReference type="Pfam" id="PF02653">
    <property type="entry name" value="BPD_transp_2"/>
    <property type="match status" value="1"/>
</dbReference>
<dbReference type="EMBL" id="UINC01004986">
    <property type="protein sequence ID" value="SVA18262.1"/>
    <property type="molecule type" value="Genomic_DNA"/>
</dbReference>
<protein>
    <recommendedName>
        <fullName evidence="8">Branched-chain amino acid ABC transporter permease</fullName>
    </recommendedName>
</protein>
<evidence type="ECO:0000256" key="2">
    <source>
        <dbReference type="ARBA" id="ARBA00022475"/>
    </source>
</evidence>